<proteinExistence type="predicted"/>
<keyword evidence="2" id="KW-1185">Reference proteome</keyword>
<sequence length="112" mass="12540">MCLPEHDNATKLANEFASFFVTKIKLIKEDLNKIHIQEPWLLAVDTVKELHYFSVLSVEDISESTNAYCEPDPVPTWVLKSCLDVLAPSITEMVNMSLVTGLVSDNNLENCA</sequence>
<dbReference type="Proteomes" id="UP001249851">
    <property type="component" value="Unassembled WGS sequence"/>
</dbReference>
<evidence type="ECO:0000313" key="1">
    <source>
        <dbReference type="EMBL" id="KAK2549630.1"/>
    </source>
</evidence>
<dbReference type="EMBL" id="JARQWQ010000123">
    <property type="protein sequence ID" value="KAK2549630.1"/>
    <property type="molecule type" value="Genomic_DNA"/>
</dbReference>
<protein>
    <submittedName>
        <fullName evidence="1">Uncharacterized protein</fullName>
    </submittedName>
</protein>
<gene>
    <name evidence="1" type="ORF">P5673_029881</name>
</gene>
<comment type="caution">
    <text evidence="1">The sequence shown here is derived from an EMBL/GenBank/DDBJ whole genome shotgun (WGS) entry which is preliminary data.</text>
</comment>
<name>A0AAD9PV48_ACRCE</name>
<evidence type="ECO:0000313" key="2">
    <source>
        <dbReference type="Proteomes" id="UP001249851"/>
    </source>
</evidence>
<organism evidence="1 2">
    <name type="scientific">Acropora cervicornis</name>
    <name type="common">Staghorn coral</name>
    <dbReference type="NCBI Taxonomy" id="6130"/>
    <lineage>
        <taxon>Eukaryota</taxon>
        <taxon>Metazoa</taxon>
        <taxon>Cnidaria</taxon>
        <taxon>Anthozoa</taxon>
        <taxon>Hexacorallia</taxon>
        <taxon>Scleractinia</taxon>
        <taxon>Astrocoeniina</taxon>
        <taxon>Acroporidae</taxon>
        <taxon>Acropora</taxon>
    </lineage>
</organism>
<reference evidence="1" key="2">
    <citation type="journal article" date="2023" name="Science">
        <title>Genomic signatures of disease resistance in endangered staghorn corals.</title>
        <authorList>
            <person name="Vollmer S.V."/>
            <person name="Selwyn J.D."/>
            <person name="Despard B.A."/>
            <person name="Roesel C.L."/>
        </authorList>
    </citation>
    <scope>NUCLEOTIDE SEQUENCE</scope>
    <source>
        <strain evidence="1">K2</strain>
    </source>
</reference>
<accession>A0AAD9PV48</accession>
<dbReference type="AlphaFoldDB" id="A0AAD9PV48"/>
<reference evidence="1" key="1">
    <citation type="journal article" date="2023" name="G3 (Bethesda)">
        <title>Whole genome assembly and annotation of the endangered Caribbean coral Acropora cervicornis.</title>
        <authorList>
            <person name="Selwyn J.D."/>
            <person name="Vollmer S.V."/>
        </authorList>
    </citation>
    <scope>NUCLEOTIDE SEQUENCE</scope>
    <source>
        <strain evidence="1">K2</strain>
    </source>
</reference>